<dbReference type="AlphaFoldDB" id="A0A1Q8Q2C7"/>
<sequence>MSKQSKGLAGFGAVANEHNTNRRNETNISTNQDTNENIDHNIHEENQSAASLNDILDSVTNKPKQVKKRQISTYIDEDVARKLDKFGKEHGKGAKSELINNFLKNVLK</sequence>
<keyword evidence="3" id="KW-1185">Reference proteome</keyword>
<dbReference type="RefSeq" id="WP_075399479.1">
    <property type="nucleotide sequence ID" value="NZ_MSDU01000047.1"/>
</dbReference>
<dbReference type="Proteomes" id="UP000185568">
    <property type="component" value="Unassembled WGS sequence"/>
</dbReference>
<accession>A0A1Q8Q2C7</accession>
<protein>
    <submittedName>
        <fullName evidence="2">Uncharacterized protein</fullName>
    </submittedName>
</protein>
<reference evidence="2 3" key="1">
    <citation type="submission" date="2016-12" db="EMBL/GenBank/DDBJ databases">
        <title>Domibacillus antri genome sequencing.</title>
        <authorList>
            <person name="Verma A."/>
            <person name="Krishnamurthi S."/>
        </authorList>
    </citation>
    <scope>NUCLEOTIDE SEQUENCE [LARGE SCALE GENOMIC DNA]</scope>
    <source>
        <strain evidence="2 3">XD80</strain>
    </source>
</reference>
<comment type="caution">
    <text evidence="2">The sequence shown here is derived from an EMBL/GenBank/DDBJ whole genome shotgun (WGS) entry which is preliminary data.</text>
</comment>
<evidence type="ECO:0000256" key="1">
    <source>
        <dbReference type="SAM" id="MobiDB-lite"/>
    </source>
</evidence>
<name>A0A1Q8Q2C7_9BACI</name>
<dbReference type="OrthoDB" id="2971209at2"/>
<organism evidence="2 3">
    <name type="scientific">Domibacillus antri</name>
    <dbReference type="NCBI Taxonomy" id="1714264"/>
    <lineage>
        <taxon>Bacteria</taxon>
        <taxon>Bacillati</taxon>
        <taxon>Bacillota</taxon>
        <taxon>Bacilli</taxon>
        <taxon>Bacillales</taxon>
        <taxon>Bacillaceae</taxon>
        <taxon>Domibacillus</taxon>
    </lineage>
</organism>
<gene>
    <name evidence="2" type="ORF">BTO30_14780</name>
</gene>
<dbReference type="EMBL" id="MSDU01000047">
    <property type="protein sequence ID" value="OLN21465.1"/>
    <property type="molecule type" value="Genomic_DNA"/>
</dbReference>
<evidence type="ECO:0000313" key="3">
    <source>
        <dbReference type="Proteomes" id="UP000185568"/>
    </source>
</evidence>
<proteinExistence type="predicted"/>
<evidence type="ECO:0000313" key="2">
    <source>
        <dbReference type="EMBL" id="OLN21465.1"/>
    </source>
</evidence>
<feature type="region of interest" description="Disordered" evidence="1">
    <location>
        <begin position="1"/>
        <end position="36"/>
    </location>
</feature>